<feature type="compositionally biased region" description="Basic and acidic residues" evidence="3">
    <location>
        <begin position="1767"/>
        <end position="1776"/>
    </location>
</feature>
<proteinExistence type="inferred from homology"/>
<dbReference type="GO" id="GO:0034058">
    <property type="term" value="P:endosomal vesicle fusion"/>
    <property type="evidence" value="ECO:0007669"/>
    <property type="project" value="TreeGrafter"/>
</dbReference>
<feature type="domain" description="Vacuolar protein sorting-associated protein 8 central" evidence="4">
    <location>
        <begin position="772"/>
        <end position="1000"/>
    </location>
</feature>
<evidence type="ECO:0008006" key="8">
    <source>
        <dbReference type="Google" id="ProtNLM"/>
    </source>
</evidence>
<feature type="region of interest" description="Disordered" evidence="3">
    <location>
        <begin position="156"/>
        <end position="190"/>
    </location>
</feature>
<dbReference type="InterPro" id="IPR001680">
    <property type="entry name" value="WD40_rpt"/>
</dbReference>
<name>A0A9W8DZ90_9FUNG</name>
<gene>
    <name evidence="6" type="ORF">IWQ60_004555</name>
</gene>
<dbReference type="Pfam" id="PF23410">
    <property type="entry name" value="Beta-prop_VPS8"/>
    <property type="match status" value="1"/>
</dbReference>
<dbReference type="SUPFAM" id="SSF50998">
    <property type="entry name" value="Quinoprotein alcohol dehydrogenase-like"/>
    <property type="match status" value="1"/>
</dbReference>
<evidence type="ECO:0000313" key="6">
    <source>
        <dbReference type="EMBL" id="KAJ1925435.1"/>
    </source>
</evidence>
<dbReference type="GO" id="GO:0005770">
    <property type="term" value="C:late endosome"/>
    <property type="evidence" value="ECO:0007669"/>
    <property type="project" value="TreeGrafter"/>
</dbReference>
<feature type="repeat" description="WD" evidence="2">
    <location>
        <begin position="349"/>
        <end position="390"/>
    </location>
</feature>
<evidence type="ECO:0000256" key="3">
    <source>
        <dbReference type="SAM" id="MobiDB-lite"/>
    </source>
</evidence>
<evidence type="ECO:0000259" key="5">
    <source>
        <dbReference type="Pfam" id="PF25066"/>
    </source>
</evidence>
<organism evidence="6 7">
    <name type="scientific">Tieghemiomyces parasiticus</name>
    <dbReference type="NCBI Taxonomy" id="78921"/>
    <lineage>
        <taxon>Eukaryota</taxon>
        <taxon>Fungi</taxon>
        <taxon>Fungi incertae sedis</taxon>
        <taxon>Zoopagomycota</taxon>
        <taxon>Kickxellomycotina</taxon>
        <taxon>Dimargaritomycetes</taxon>
        <taxon>Dimargaritales</taxon>
        <taxon>Dimargaritaceae</taxon>
        <taxon>Tieghemiomyces</taxon>
    </lineage>
</organism>
<dbReference type="PANTHER" id="PTHR12616:SF8">
    <property type="entry name" value="VACUOLAR PROTEIN SORTING-ASSOCIATED PROTEIN 8 HOMOLOG"/>
    <property type="match status" value="1"/>
</dbReference>
<dbReference type="PROSITE" id="PS50082">
    <property type="entry name" value="WD_REPEATS_2"/>
    <property type="match status" value="1"/>
</dbReference>
<dbReference type="Pfam" id="PF25066">
    <property type="entry name" value="TPR_VPS8_2"/>
    <property type="match status" value="1"/>
</dbReference>
<feature type="compositionally biased region" description="Polar residues" evidence="3">
    <location>
        <begin position="2154"/>
        <end position="2167"/>
    </location>
</feature>
<comment type="caution">
    <text evidence="6">The sequence shown here is derived from an EMBL/GenBank/DDBJ whole genome shotgun (WGS) entry which is preliminary data.</text>
</comment>
<evidence type="ECO:0000256" key="2">
    <source>
        <dbReference type="PROSITE-ProRule" id="PRU00221"/>
    </source>
</evidence>
<keyword evidence="7" id="KW-1185">Reference proteome</keyword>
<evidence type="ECO:0000313" key="7">
    <source>
        <dbReference type="Proteomes" id="UP001150569"/>
    </source>
</evidence>
<dbReference type="PROSITE" id="PS50294">
    <property type="entry name" value="WD_REPEATS_REGION"/>
    <property type="match status" value="1"/>
</dbReference>
<feature type="region of interest" description="Disordered" evidence="3">
    <location>
        <begin position="1182"/>
        <end position="1202"/>
    </location>
</feature>
<feature type="compositionally biased region" description="Polar residues" evidence="3">
    <location>
        <begin position="1327"/>
        <end position="1336"/>
    </location>
</feature>
<protein>
    <recommendedName>
        <fullName evidence="8">Vacuolar protein sorting-associated protein 8 central domain-containing protein</fullName>
    </recommendedName>
</protein>
<dbReference type="SMART" id="SM00320">
    <property type="entry name" value="WD40"/>
    <property type="match status" value="1"/>
</dbReference>
<comment type="similarity">
    <text evidence="1">Belongs to the VPS8 family.</text>
</comment>
<feature type="region of interest" description="Disordered" evidence="3">
    <location>
        <begin position="874"/>
        <end position="906"/>
    </location>
</feature>
<feature type="region of interest" description="Disordered" evidence="3">
    <location>
        <begin position="2150"/>
        <end position="2170"/>
    </location>
</feature>
<dbReference type="EMBL" id="JANBPT010000223">
    <property type="protein sequence ID" value="KAJ1925435.1"/>
    <property type="molecule type" value="Genomic_DNA"/>
</dbReference>
<feature type="region of interest" description="Disordered" evidence="3">
    <location>
        <begin position="1"/>
        <end position="30"/>
    </location>
</feature>
<dbReference type="Proteomes" id="UP001150569">
    <property type="component" value="Unassembled WGS sequence"/>
</dbReference>
<dbReference type="OrthoDB" id="289913at2759"/>
<dbReference type="InterPro" id="IPR015943">
    <property type="entry name" value="WD40/YVTN_repeat-like_dom_sf"/>
</dbReference>
<feature type="region of interest" description="Disordered" evidence="3">
    <location>
        <begin position="1767"/>
        <end position="1797"/>
    </location>
</feature>
<feature type="compositionally biased region" description="Polar residues" evidence="3">
    <location>
        <begin position="1991"/>
        <end position="2008"/>
    </location>
</feature>
<dbReference type="GO" id="GO:0030897">
    <property type="term" value="C:HOPS complex"/>
    <property type="evidence" value="ECO:0007669"/>
    <property type="project" value="TreeGrafter"/>
</dbReference>
<sequence>MASPATTPPEFAEGLAAPLPREPRGQGSAGITYGLRPVAAIAAEHRQVVIPEADLPTAPSVRLTQACQVLQGLLDELAVHLRTTQAIPASVTSEPRSATASDAGSVLSEVSLSLHTPKPPTYRTARLLADRIAEELAVYRRFLDADLSLDHILAESSSSDEEGDVVDDGPTGLALRLTGRPGSAASAAGRRSSFSVSISSSVPESPSIPSLDRLDLTSTVTSGARLNQSTAIINDDGSDGSWAITAQPTGDLTAQMNQGFDRVNGAPLEDSASTDPRYADHWYILRDAARLPSTYRATYGVYGGFGHPMALAAAHVLLVGTTFGLILVYAPGPEPALRRVLAGDDLEREAGHHGAVTALQISPDRQYVLAGFADGHLAQWDLETGARRFIIWPSGPTPVIHLAFVGVGHAHFVVGDAAGRLELGVLTRGLWGPVVDTRPTQLPWEGPHTAMAALPYGPNPHATDKLGLVAVLDATALTVMQTKSRERIVARVPIPSAAALTGQETASGGCLAWFPAITPDADPQLAYAVGTRLTIVALRLRPRRGDAPHGLVCEAVLVTDLPSTIHMLHWFDARVLLAWTTPGTLNAVHAPYGHYGRTVVARFPAWHPPLAGLCCHKGRLYGLDGDAVRTVALLTWSERLLRLLDDGRYIDAIRAATRLLTTVPNPAAATSPQPPAVTSADGEPRLLPELELTIGLPAGAAEARTVLRERLHGLIQASLNFAFRAHTPADHDLLGLARASIDACLATGHAADLAYLFDDVYRVYRTGHQALVFVEALEPYILADRIQPRSTVPPELVHDLLDTYPPRGWLPRIAPYLLHLDPAASFDIHRVLQVCRAERLDDVMAYTWTRAVYDFVRPLNEMLARLATLWHQSGGASDDAGSTSPAAEFQVSAPTSPSPTSSFHQNPLSPHLGVARVAEEARALHTRILRYVYETLAGRAYPHANPWPEPVATRARQDILTYLCLPVIPRDNDASDRGDERFSLDPKHWPLSRALLDPDLPALSLLVAVDPTATVHFFGDLLALASLANITLAPPSTGISTLRKADGRLPARQAVVDALLHLTDYALEASGFLSWDPPAVTLFAPPRTAFKYYTTNHADAPSDLTSWCHLLNVVELLYATVARHYAQLYPLVYLTDARIEYIIWFLLAPPLAALYHQQTTGGQALAEDSVLYSLANLPASPAVGNGHSARPTDDDGPRDGGTAAARELGLQALVGMRLPLRVDNFLAGCERAGFYRVVELLNRALGRLDGVARSYLDDPDPVRRREVFSCLHEFLRLDDYRADLDAEVTVDADGVTFGTWCRPSDADDPTGTSPSTLDSTPGEGRTHTPNQGTSPSPAWASAILPDPASPDAFAGRSSFSSSSMASVPTPSLHDDPVASAHWRAQFRSLRWFALTHLADLTSLDSRQAMELLQRFWSVLPEADCLQRPALCDPDLPAGAPAAYRAAGRLITSVRQSLRGWANALGFPHLLALHWLEDHPQARYLYLRTLLEDGPDEEDREGTEGGVMPSDGAGWYHRFITLPILAQAPQRPPTRHRAVFTAHPHDVEPADKVGLGVDTPGGPEIPLLFPTGDPLVFPATAWQTWYALTAGFTDAEATRTVVRQWVERVANGVPVWSVPAALVEAYAAALCEFDRSATFPFLDGHYAVLKITRRCYESADERDDEREGAPSSADTQPGGALAVGNIDLEAVLRVCESTGVDDAVLWIWQRQGHFSRALNRLCGLGREVYADLLAVLMTASPEDNSETDALVRLDGVIRAAVRVCTEASQREAEDRAAQPRKANASTNAERQQLPPLPSTTRSALEDLWYTLLQLLIETSQRLLSMPESVARDRALAATGDHLQRALAALLHAAPSVSLARLLRRLLRPDGAEAGDRRPPATAMVVAATYGQFRDVLGTILDTYRCEEQLLALAGDLLHQDLFVWVIQYVRQRQRGWAAESSRCACCSRALFADSNRSGFMAADQMTKALEAFFERRTRPWLDPRVLSRISHSSHTASNATPGSTATVQVDGTGGLPASDGIRARLMRDAALRPTLGVLGLDQKPGPDAVRLLDRIMTQYRKRNSAPARTASSVFPHLLDHPSTVRAEGSKDKAGVVAAAVEVTQPQFTFPTLETSDALLVNHIASPRPGGGRSAAEVTGGLWASQHEVDGPVQEGTDQASKVNSSAAPTSAEPVDTAVAVFRCGHAYHMNCLPTTAARCTQC</sequence>
<feature type="compositionally biased region" description="Polar residues" evidence="3">
    <location>
        <begin position="1310"/>
        <end position="1319"/>
    </location>
</feature>
<reference evidence="6" key="1">
    <citation type="submission" date="2022-07" db="EMBL/GenBank/DDBJ databases">
        <title>Phylogenomic reconstructions and comparative analyses of Kickxellomycotina fungi.</title>
        <authorList>
            <person name="Reynolds N.K."/>
            <person name="Stajich J.E."/>
            <person name="Barry K."/>
            <person name="Grigoriev I.V."/>
            <person name="Crous P."/>
            <person name="Smith M.E."/>
        </authorList>
    </citation>
    <scope>NUCLEOTIDE SEQUENCE</scope>
    <source>
        <strain evidence="6">RSA 861</strain>
    </source>
</reference>
<feature type="domain" description="VPS8-like TPR-like repeats" evidence="5">
    <location>
        <begin position="1743"/>
        <end position="1931"/>
    </location>
</feature>
<feature type="region of interest" description="Disordered" evidence="3">
    <location>
        <begin position="1299"/>
        <end position="1345"/>
    </location>
</feature>
<dbReference type="PANTHER" id="PTHR12616">
    <property type="entry name" value="VACUOLAR PROTEIN SORTING VPS41"/>
    <property type="match status" value="1"/>
</dbReference>
<dbReference type="Pfam" id="PF12816">
    <property type="entry name" value="TPR_Vps8"/>
    <property type="match status" value="1"/>
</dbReference>
<feature type="region of interest" description="Disordered" evidence="3">
    <location>
        <begin position="1991"/>
        <end position="2012"/>
    </location>
</feature>
<dbReference type="InterPro" id="IPR025941">
    <property type="entry name" value="Vps8_central_dom"/>
</dbReference>
<feature type="compositionally biased region" description="Acidic residues" evidence="3">
    <location>
        <begin position="158"/>
        <end position="167"/>
    </location>
</feature>
<dbReference type="InterPro" id="IPR011047">
    <property type="entry name" value="Quinoprotein_ADH-like_sf"/>
</dbReference>
<dbReference type="Gene3D" id="2.130.10.10">
    <property type="entry name" value="YVTN repeat-like/Quinoprotein amine dehydrogenase"/>
    <property type="match status" value="1"/>
</dbReference>
<evidence type="ECO:0000256" key="1">
    <source>
        <dbReference type="ARBA" id="ARBA00009422"/>
    </source>
</evidence>
<accession>A0A9W8DZ90</accession>
<feature type="compositionally biased region" description="Low complexity" evidence="3">
    <location>
        <begin position="179"/>
        <end position="190"/>
    </location>
</feature>
<feature type="compositionally biased region" description="Low complexity" evidence="3">
    <location>
        <begin position="874"/>
        <end position="902"/>
    </location>
</feature>
<dbReference type="InterPro" id="IPR059070">
    <property type="entry name" value="TPR_VPS8_2"/>
</dbReference>
<dbReference type="GO" id="GO:0006623">
    <property type="term" value="P:protein targeting to vacuole"/>
    <property type="evidence" value="ECO:0007669"/>
    <property type="project" value="InterPro"/>
</dbReference>
<evidence type="ECO:0000259" key="4">
    <source>
        <dbReference type="Pfam" id="PF12816"/>
    </source>
</evidence>
<keyword evidence="2" id="KW-0853">WD repeat</keyword>
<dbReference type="InterPro" id="IPR045111">
    <property type="entry name" value="Vps41/Vps8"/>
</dbReference>